<name>A0A9Q1GJ31_9CARY</name>
<proteinExistence type="predicted"/>
<evidence type="ECO:0000256" key="1">
    <source>
        <dbReference type="SAM" id="MobiDB-lite"/>
    </source>
</evidence>
<keyword evidence="3" id="KW-1185">Reference proteome</keyword>
<accession>A0A9Q1GJ31</accession>
<evidence type="ECO:0000313" key="2">
    <source>
        <dbReference type="EMBL" id="KAJ8420177.1"/>
    </source>
</evidence>
<sequence length="194" mass="20511">MKNFVRNHKEKGYPDSHHVPDGNSSSSSSAMSMGGSSTLPRPAGYPNTIEQGTQNSSLIQPPIAYPYAAHPVNVGHNQNKGGMQKLGNVRIGNRAAGSELASSPVTIPENINAGCNTNEGGDQETGDIEIVASVPRVHLGVVWLDFGTSAESRFLFLETSLELLEIANEPQTSGPVTLGVVIRATQGRVRSYGS</sequence>
<organism evidence="2 3">
    <name type="scientific">Carnegiea gigantea</name>
    <dbReference type="NCBI Taxonomy" id="171969"/>
    <lineage>
        <taxon>Eukaryota</taxon>
        <taxon>Viridiplantae</taxon>
        <taxon>Streptophyta</taxon>
        <taxon>Embryophyta</taxon>
        <taxon>Tracheophyta</taxon>
        <taxon>Spermatophyta</taxon>
        <taxon>Magnoliopsida</taxon>
        <taxon>eudicotyledons</taxon>
        <taxon>Gunneridae</taxon>
        <taxon>Pentapetalae</taxon>
        <taxon>Caryophyllales</taxon>
        <taxon>Cactineae</taxon>
        <taxon>Cactaceae</taxon>
        <taxon>Cactoideae</taxon>
        <taxon>Echinocereeae</taxon>
        <taxon>Carnegiea</taxon>
    </lineage>
</organism>
<comment type="caution">
    <text evidence="2">The sequence shown here is derived from an EMBL/GenBank/DDBJ whole genome shotgun (WGS) entry which is preliminary data.</text>
</comment>
<evidence type="ECO:0000313" key="3">
    <source>
        <dbReference type="Proteomes" id="UP001153076"/>
    </source>
</evidence>
<feature type="compositionally biased region" description="Basic and acidic residues" evidence="1">
    <location>
        <begin position="10"/>
        <end position="20"/>
    </location>
</feature>
<reference evidence="2" key="1">
    <citation type="submission" date="2022-04" db="EMBL/GenBank/DDBJ databases">
        <title>Carnegiea gigantea Genome sequencing and assembly v2.</title>
        <authorList>
            <person name="Copetti D."/>
            <person name="Sanderson M.J."/>
            <person name="Burquez A."/>
            <person name="Wojciechowski M.F."/>
        </authorList>
    </citation>
    <scope>NUCLEOTIDE SEQUENCE</scope>
    <source>
        <strain evidence="2">SGP5-SGP5p</strain>
        <tissue evidence="2">Aerial part</tissue>
    </source>
</reference>
<dbReference type="EMBL" id="JAKOGI010003764">
    <property type="protein sequence ID" value="KAJ8420177.1"/>
    <property type="molecule type" value="Genomic_DNA"/>
</dbReference>
<feature type="region of interest" description="Disordered" evidence="1">
    <location>
        <begin position="1"/>
        <end position="54"/>
    </location>
</feature>
<dbReference type="AlphaFoldDB" id="A0A9Q1GJ31"/>
<protein>
    <submittedName>
        <fullName evidence="2">Uncharacterized protein</fullName>
    </submittedName>
</protein>
<feature type="compositionally biased region" description="Low complexity" evidence="1">
    <location>
        <begin position="24"/>
        <end position="37"/>
    </location>
</feature>
<dbReference type="Proteomes" id="UP001153076">
    <property type="component" value="Unassembled WGS sequence"/>
</dbReference>
<gene>
    <name evidence="2" type="ORF">Cgig2_021032</name>
</gene>